<evidence type="ECO:0000313" key="2">
    <source>
        <dbReference type="Proteomes" id="UP000446866"/>
    </source>
</evidence>
<evidence type="ECO:0000313" key="1">
    <source>
        <dbReference type="EMBL" id="NBH62141.1"/>
    </source>
</evidence>
<gene>
    <name evidence="1" type="ORF">D0435_10800</name>
</gene>
<dbReference type="EMBL" id="QXWK01000020">
    <property type="protein sequence ID" value="NBH62141.1"/>
    <property type="molecule type" value="Genomic_DNA"/>
</dbReference>
<reference evidence="1 2" key="1">
    <citation type="submission" date="2018-08" db="EMBL/GenBank/DDBJ databases">
        <title>Murine metabolic-syndrome-specific gut microbial biobank.</title>
        <authorList>
            <person name="Liu C."/>
        </authorList>
    </citation>
    <scope>NUCLEOTIDE SEQUENCE [LARGE SCALE GENOMIC DNA]</scope>
    <source>
        <strain evidence="1 2">28</strain>
    </source>
</reference>
<dbReference type="RefSeq" id="WP_160202428.1">
    <property type="nucleotide sequence ID" value="NZ_QXWK01000020.1"/>
</dbReference>
<keyword evidence="2" id="KW-1185">Reference proteome</keyword>
<dbReference type="InterPro" id="IPR001387">
    <property type="entry name" value="Cro/C1-type_HTH"/>
</dbReference>
<dbReference type="GO" id="GO:0003677">
    <property type="term" value="F:DNA binding"/>
    <property type="evidence" value="ECO:0007669"/>
    <property type="project" value="InterPro"/>
</dbReference>
<dbReference type="InterPro" id="IPR010982">
    <property type="entry name" value="Lambda_DNA-bd_dom_sf"/>
</dbReference>
<accession>A0A845QM47</accession>
<sequence length="73" mass="8479">MYANLLGQKAFYHLTDQDMGDIIGVSRNSYSQKIRSGRFWPKECQAFCKYFNKSFDYLFATDDDSAGSPIYKK</sequence>
<dbReference type="Proteomes" id="UP000446866">
    <property type="component" value="Unassembled WGS sequence"/>
</dbReference>
<dbReference type="CDD" id="cd00093">
    <property type="entry name" value="HTH_XRE"/>
    <property type="match status" value="1"/>
</dbReference>
<protein>
    <recommendedName>
        <fullName evidence="3">XRE family transcriptional regulator</fullName>
    </recommendedName>
</protein>
<proteinExistence type="predicted"/>
<comment type="caution">
    <text evidence="1">The sequence shown here is derived from an EMBL/GenBank/DDBJ whole genome shotgun (WGS) entry which is preliminary data.</text>
</comment>
<organism evidence="1 2">
    <name type="scientific">Anaerotruncus colihominis</name>
    <dbReference type="NCBI Taxonomy" id="169435"/>
    <lineage>
        <taxon>Bacteria</taxon>
        <taxon>Bacillati</taxon>
        <taxon>Bacillota</taxon>
        <taxon>Clostridia</taxon>
        <taxon>Eubacteriales</taxon>
        <taxon>Oscillospiraceae</taxon>
        <taxon>Anaerotruncus</taxon>
    </lineage>
</organism>
<dbReference type="AlphaFoldDB" id="A0A845QM47"/>
<dbReference type="SUPFAM" id="SSF47413">
    <property type="entry name" value="lambda repressor-like DNA-binding domains"/>
    <property type="match status" value="1"/>
</dbReference>
<name>A0A845QM47_9FIRM</name>
<evidence type="ECO:0008006" key="3">
    <source>
        <dbReference type="Google" id="ProtNLM"/>
    </source>
</evidence>